<protein>
    <submittedName>
        <fullName evidence="6">DNA-binding GntR family transcriptional regulator</fullName>
    </submittedName>
</protein>
<dbReference type="SMART" id="SM00895">
    <property type="entry name" value="FCD"/>
    <property type="match status" value="1"/>
</dbReference>
<dbReference type="RefSeq" id="WP_237249053.1">
    <property type="nucleotide sequence ID" value="NZ_JACBZP010000001.1"/>
</dbReference>
<dbReference type="Pfam" id="PF00392">
    <property type="entry name" value="GntR"/>
    <property type="match status" value="1"/>
</dbReference>
<accession>A0A7Z0ABQ3</accession>
<dbReference type="Gene3D" id="1.10.10.10">
    <property type="entry name" value="Winged helix-like DNA-binding domain superfamily/Winged helix DNA-binding domain"/>
    <property type="match status" value="1"/>
</dbReference>
<keyword evidence="2 6" id="KW-0238">DNA-binding</keyword>
<dbReference type="Proteomes" id="UP000539111">
    <property type="component" value="Unassembled WGS sequence"/>
</dbReference>
<dbReference type="PANTHER" id="PTHR43537">
    <property type="entry name" value="TRANSCRIPTIONAL REGULATOR, GNTR FAMILY"/>
    <property type="match status" value="1"/>
</dbReference>
<dbReference type="InterPro" id="IPR036388">
    <property type="entry name" value="WH-like_DNA-bd_sf"/>
</dbReference>
<proteinExistence type="predicted"/>
<comment type="caution">
    <text evidence="6">The sequence shown here is derived from an EMBL/GenBank/DDBJ whole genome shotgun (WGS) entry which is preliminary data.</text>
</comment>
<dbReference type="InterPro" id="IPR008920">
    <property type="entry name" value="TF_FadR/GntR_C"/>
</dbReference>
<keyword evidence="1" id="KW-0805">Transcription regulation</keyword>
<feature type="domain" description="HTH gntR-type" evidence="5">
    <location>
        <begin position="24"/>
        <end position="91"/>
    </location>
</feature>
<gene>
    <name evidence="6" type="ORF">BJY26_001552</name>
</gene>
<dbReference type="InterPro" id="IPR036390">
    <property type="entry name" value="WH_DNA-bd_sf"/>
</dbReference>
<dbReference type="GO" id="GO:0003677">
    <property type="term" value="F:DNA binding"/>
    <property type="evidence" value="ECO:0007669"/>
    <property type="project" value="UniProtKB-KW"/>
</dbReference>
<evidence type="ECO:0000313" key="6">
    <source>
        <dbReference type="EMBL" id="NYI67246.1"/>
    </source>
</evidence>
<dbReference type="SUPFAM" id="SSF48008">
    <property type="entry name" value="GntR ligand-binding domain-like"/>
    <property type="match status" value="1"/>
</dbReference>
<dbReference type="PANTHER" id="PTHR43537:SF24">
    <property type="entry name" value="GLUCONATE OPERON TRANSCRIPTIONAL REPRESSOR"/>
    <property type="match status" value="1"/>
</dbReference>
<evidence type="ECO:0000256" key="2">
    <source>
        <dbReference type="ARBA" id="ARBA00023125"/>
    </source>
</evidence>
<feature type="region of interest" description="Disordered" evidence="4">
    <location>
        <begin position="1"/>
        <end position="23"/>
    </location>
</feature>
<evidence type="ECO:0000256" key="4">
    <source>
        <dbReference type="SAM" id="MobiDB-lite"/>
    </source>
</evidence>
<evidence type="ECO:0000313" key="7">
    <source>
        <dbReference type="Proteomes" id="UP000539111"/>
    </source>
</evidence>
<dbReference type="InterPro" id="IPR011711">
    <property type="entry name" value="GntR_C"/>
</dbReference>
<keyword evidence="7" id="KW-1185">Reference proteome</keyword>
<evidence type="ECO:0000256" key="1">
    <source>
        <dbReference type="ARBA" id="ARBA00023015"/>
    </source>
</evidence>
<reference evidence="6 7" key="1">
    <citation type="submission" date="2020-07" db="EMBL/GenBank/DDBJ databases">
        <title>Sequencing the genomes of 1000 actinobacteria strains.</title>
        <authorList>
            <person name="Klenk H.-P."/>
        </authorList>
    </citation>
    <scope>NUCLEOTIDE SEQUENCE [LARGE SCALE GENOMIC DNA]</scope>
    <source>
        <strain evidence="6 7">DSM 26341</strain>
    </source>
</reference>
<evidence type="ECO:0000256" key="3">
    <source>
        <dbReference type="ARBA" id="ARBA00023163"/>
    </source>
</evidence>
<keyword evidence="3" id="KW-0804">Transcription</keyword>
<evidence type="ECO:0000259" key="5">
    <source>
        <dbReference type="PROSITE" id="PS50949"/>
    </source>
</evidence>
<dbReference type="Pfam" id="PF07729">
    <property type="entry name" value="FCD"/>
    <property type="match status" value="1"/>
</dbReference>
<sequence>MRRETDMVSKTKAPAGGRPPLARRSLSDSVYDAVLAMLMDRQLEPDDSLSIDGLARELGVSPTPVREALARLEAPGLVRRTALKGYRVAPLLTESELRDLMEARLVLEPVLAARACERSTPEFIAELERLMESQDHAGRGPSFENYQDFLRSDEAFHAAIAEQSGNQFLGTAYTALGGQVQRFRLFAGQGVIDAEQAVAEHQGIFEAMRGGSPDETAEAMRTHLTNVADRAADELAEIRQNEG</sequence>
<organism evidence="6 7">
    <name type="scientific">Spelaeicoccus albus</name>
    <dbReference type="NCBI Taxonomy" id="1280376"/>
    <lineage>
        <taxon>Bacteria</taxon>
        <taxon>Bacillati</taxon>
        <taxon>Actinomycetota</taxon>
        <taxon>Actinomycetes</taxon>
        <taxon>Micrococcales</taxon>
        <taxon>Brevibacteriaceae</taxon>
        <taxon>Spelaeicoccus</taxon>
    </lineage>
</organism>
<dbReference type="SUPFAM" id="SSF46785">
    <property type="entry name" value="Winged helix' DNA-binding domain"/>
    <property type="match status" value="1"/>
</dbReference>
<dbReference type="AlphaFoldDB" id="A0A7Z0ABQ3"/>
<dbReference type="SMART" id="SM00345">
    <property type="entry name" value="HTH_GNTR"/>
    <property type="match status" value="1"/>
</dbReference>
<dbReference type="PROSITE" id="PS50949">
    <property type="entry name" value="HTH_GNTR"/>
    <property type="match status" value="1"/>
</dbReference>
<dbReference type="Gene3D" id="1.20.120.530">
    <property type="entry name" value="GntR ligand-binding domain-like"/>
    <property type="match status" value="1"/>
</dbReference>
<dbReference type="EMBL" id="JACBZP010000001">
    <property type="protein sequence ID" value="NYI67246.1"/>
    <property type="molecule type" value="Genomic_DNA"/>
</dbReference>
<name>A0A7Z0ABQ3_9MICO</name>
<dbReference type="InterPro" id="IPR000524">
    <property type="entry name" value="Tscrpt_reg_HTH_GntR"/>
</dbReference>
<dbReference type="CDD" id="cd07377">
    <property type="entry name" value="WHTH_GntR"/>
    <property type="match status" value="1"/>
</dbReference>
<dbReference type="GO" id="GO:0003700">
    <property type="term" value="F:DNA-binding transcription factor activity"/>
    <property type="evidence" value="ECO:0007669"/>
    <property type="project" value="InterPro"/>
</dbReference>